<dbReference type="Pfam" id="PF02518">
    <property type="entry name" value="HATPase_c"/>
    <property type="match status" value="1"/>
</dbReference>
<evidence type="ECO:0000256" key="16">
    <source>
        <dbReference type="SAM" id="Phobius"/>
    </source>
</evidence>
<dbReference type="InterPro" id="IPR011006">
    <property type="entry name" value="CheY-like_superfamily"/>
</dbReference>
<dbReference type="Gene3D" id="1.10.287.130">
    <property type="match status" value="1"/>
</dbReference>
<reference evidence="21 22" key="1">
    <citation type="journal article" date="2020" name="Nature">
        <title>Bacterial chemolithoautotrophy via manganese oxidation.</title>
        <authorList>
            <person name="Yu H."/>
            <person name="Leadbetter J.R."/>
        </authorList>
    </citation>
    <scope>NUCLEOTIDE SEQUENCE [LARGE SCALE GENOMIC DNA]</scope>
    <source>
        <strain evidence="21 22">Mn-1</strain>
    </source>
</reference>
<evidence type="ECO:0000256" key="10">
    <source>
        <dbReference type="ARBA" id="ARBA00022777"/>
    </source>
</evidence>
<feature type="domain" description="PAS" evidence="19">
    <location>
        <begin position="140"/>
        <end position="195"/>
    </location>
</feature>
<feature type="domain" description="Response regulatory" evidence="18">
    <location>
        <begin position="533"/>
        <end position="651"/>
    </location>
</feature>
<keyword evidence="5" id="KW-1003">Cell membrane</keyword>
<dbReference type="PANTHER" id="PTHR43547">
    <property type="entry name" value="TWO-COMPONENT HISTIDINE KINASE"/>
    <property type="match status" value="1"/>
</dbReference>
<evidence type="ECO:0000256" key="3">
    <source>
        <dbReference type="ARBA" id="ARBA00004236"/>
    </source>
</evidence>
<dbReference type="Gene3D" id="1.20.120.620">
    <property type="entry name" value="Backbone structure of the membrane domain of e. Coli histidine kinase receptor kdpd"/>
    <property type="match status" value="1"/>
</dbReference>
<feature type="transmembrane region" description="Helical" evidence="16">
    <location>
        <begin position="44"/>
        <end position="61"/>
    </location>
</feature>
<keyword evidence="8 16" id="KW-0812">Transmembrane</keyword>
<dbReference type="Proteomes" id="UP000534783">
    <property type="component" value="Unassembled WGS sequence"/>
</dbReference>
<dbReference type="PROSITE" id="PS50109">
    <property type="entry name" value="HIS_KIN"/>
    <property type="match status" value="1"/>
</dbReference>
<evidence type="ECO:0000256" key="4">
    <source>
        <dbReference type="ARBA" id="ARBA00012438"/>
    </source>
</evidence>
<evidence type="ECO:0000256" key="6">
    <source>
        <dbReference type="ARBA" id="ARBA00022553"/>
    </source>
</evidence>
<keyword evidence="13" id="KW-0902">Two-component regulatory system</keyword>
<feature type="modified residue" description="4-aspartylphosphate" evidence="15">
    <location>
        <position position="582"/>
    </location>
</feature>
<dbReference type="PROSITE" id="PS50110">
    <property type="entry name" value="RESPONSE_REGULATORY"/>
    <property type="match status" value="1"/>
</dbReference>
<dbReference type="NCBIfam" id="TIGR00229">
    <property type="entry name" value="sensory_box"/>
    <property type="match status" value="1"/>
</dbReference>
<protein>
    <recommendedName>
        <fullName evidence="4">histidine kinase</fullName>
        <ecNumber evidence="4">2.7.13.3</ecNumber>
    </recommendedName>
</protein>
<dbReference type="Gene3D" id="3.40.50.2300">
    <property type="match status" value="1"/>
</dbReference>
<dbReference type="InterPro" id="IPR000700">
    <property type="entry name" value="PAS-assoc_C"/>
</dbReference>
<keyword evidence="22" id="KW-1185">Reference proteome</keyword>
<keyword evidence="7" id="KW-0808">Transferase</keyword>
<feature type="domain" description="PAC" evidence="20">
    <location>
        <begin position="215"/>
        <end position="267"/>
    </location>
</feature>
<dbReference type="CDD" id="cd16922">
    <property type="entry name" value="HATPase_EvgS-ArcB-TorS-like"/>
    <property type="match status" value="1"/>
</dbReference>
<dbReference type="InterPro" id="IPR004358">
    <property type="entry name" value="Sig_transdc_His_kin-like_C"/>
</dbReference>
<feature type="transmembrane region" description="Helical" evidence="16">
    <location>
        <begin position="99"/>
        <end position="119"/>
    </location>
</feature>
<dbReference type="Pfam" id="PF00072">
    <property type="entry name" value="Response_reg"/>
    <property type="match status" value="1"/>
</dbReference>
<dbReference type="EMBL" id="VTOW01000003">
    <property type="protein sequence ID" value="NKE72618.1"/>
    <property type="molecule type" value="Genomic_DNA"/>
</dbReference>
<dbReference type="InterPro" id="IPR000014">
    <property type="entry name" value="PAS"/>
</dbReference>
<dbReference type="SMART" id="SM00388">
    <property type="entry name" value="HisKA"/>
    <property type="match status" value="1"/>
</dbReference>
<feature type="domain" description="Histidine kinase" evidence="17">
    <location>
        <begin position="292"/>
        <end position="510"/>
    </location>
</feature>
<sequence>MSLTLNGKFTKPPRHPLLRYGVGVFSVALIFLLRLLINPFVTETTPFLLFLIAVMVSAWYGGMGPGLMATVLSTLISDFVFLSPYYGFLRYTPGQTVQLSLFILEGSVITALTVALHSAKRQAEANMEAARRSEETRRQSEERFRLLIDGARDYAIFMLDASGQVISWNAGTERLQGYQAEEILGKPISHFYLPEQIRQGRPDKALRIAATEGRFEEEDWRMRKDGSIFWALMVVTALRDASGGLSGYSVVMRDITERKRAEEERNDLLIREQKARLEAEEANRSKDEFLAMVSHELRTPLNAILGYSQLLGSGMFDEAQAARAIESIERNAKIQVQLIEDLLDVSRIITGKLRLHPRPIDLIEVIEAAVDTVRPAADAKGIRLESDLDPSAAPFVGDPDRLQQVTWNLISNAVKFTPEGGEVRVGLKRIPPYVALTVSDTGIGIPPDFLPFVFERFRQGASSPDRSHTGLGLGLSIVRHLAELHGGSVQATSEGAGRGATFTVKLPVRAIRTGGGNLPRSEEAPSTMLEGIKVLVVDDEADARDLVTLVLKQRKAEVAAVGSAEEARRALDSLKPDVLVSDIAMPGIDGYVLIGRLRQEESEGRRHIPAVALTAYGGFEDRQQALMAGFDTYLVKPVDPERLAKALSALARSIPS</sequence>
<dbReference type="CDD" id="cd00130">
    <property type="entry name" value="PAS"/>
    <property type="match status" value="1"/>
</dbReference>
<evidence type="ECO:0000313" key="21">
    <source>
        <dbReference type="EMBL" id="NKE72618.1"/>
    </source>
</evidence>
<dbReference type="PANTHER" id="PTHR43547:SF2">
    <property type="entry name" value="HYBRID SIGNAL TRANSDUCTION HISTIDINE KINASE C"/>
    <property type="match status" value="1"/>
</dbReference>
<dbReference type="SMART" id="SM00091">
    <property type="entry name" value="PAS"/>
    <property type="match status" value="1"/>
</dbReference>
<proteinExistence type="predicted"/>
<keyword evidence="12 16" id="KW-1133">Transmembrane helix</keyword>
<evidence type="ECO:0000256" key="7">
    <source>
        <dbReference type="ARBA" id="ARBA00022679"/>
    </source>
</evidence>
<dbReference type="SMART" id="SM00086">
    <property type="entry name" value="PAC"/>
    <property type="match status" value="1"/>
</dbReference>
<accession>A0A7X6DT93</accession>
<dbReference type="AlphaFoldDB" id="A0A7X6DT93"/>
<dbReference type="InterPro" id="IPR035965">
    <property type="entry name" value="PAS-like_dom_sf"/>
</dbReference>
<dbReference type="InterPro" id="IPR005467">
    <property type="entry name" value="His_kinase_dom"/>
</dbReference>
<dbReference type="CDD" id="cd17580">
    <property type="entry name" value="REC_2_DhkD-like"/>
    <property type="match status" value="1"/>
</dbReference>
<dbReference type="GO" id="GO:0005886">
    <property type="term" value="C:plasma membrane"/>
    <property type="evidence" value="ECO:0007669"/>
    <property type="project" value="UniProtKB-SubCell"/>
</dbReference>
<evidence type="ECO:0000256" key="15">
    <source>
        <dbReference type="PROSITE-ProRule" id="PRU00169"/>
    </source>
</evidence>
<keyword evidence="9" id="KW-0547">Nucleotide-binding</keyword>
<evidence type="ECO:0000256" key="12">
    <source>
        <dbReference type="ARBA" id="ARBA00022989"/>
    </source>
</evidence>
<evidence type="ECO:0000256" key="11">
    <source>
        <dbReference type="ARBA" id="ARBA00022840"/>
    </source>
</evidence>
<name>A0A7X6DT93_9BACT</name>
<evidence type="ECO:0000259" key="20">
    <source>
        <dbReference type="PROSITE" id="PS50113"/>
    </source>
</evidence>
<dbReference type="InterPro" id="IPR036890">
    <property type="entry name" value="HATPase_C_sf"/>
</dbReference>
<feature type="transmembrane region" description="Helical" evidence="16">
    <location>
        <begin position="20"/>
        <end position="37"/>
    </location>
</feature>
<evidence type="ECO:0000259" key="19">
    <source>
        <dbReference type="PROSITE" id="PS50112"/>
    </source>
</evidence>
<dbReference type="Pfam" id="PF00512">
    <property type="entry name" value="HisKA"/>
    <property type="match status" value="1"/>
</dbReference>
<dbReference type="GO" id="GO:0005524">
    <property type="term" value="F:ATP binding"/>
    <property type="evidence" value="ECO:0007669"/>
    <property type="project" value="UniProtKB-KW"/>
</dbReference>
<evidence type="ECO:0000256" key="14">
    <source>
        <dbReference type="ARBA" id="ARBA00023136"/>
    </source>
</evidence>
<dbReference type="PROSITE" id="PS50113">
    <property type="entry name" value="PAC"/>
    <property type="match status" value="1"/>
</dbReference>
<evidence type="ECO:0000259" key="17">
    <source>
        <dbReference type="PROSITE" id="PS50109"/>
    </source>
</evidence>
<dbReference type="Gene3D" id="3.30.565.10">
    <property type="entry name" value="Histidine kinase-like ATPase, C-terminal domain"/>
    <property type="match status" value="1"/>
</dbReference>
<evidence type="ECO:0000256" key="5">
    <source>
        <dbReference type="ARBA" id="ARBA00022475"/>
    </source>
</evidence>
<dbReference type="InterPro" id="IPR003661">
    <property type="entry name" value="HisK_dim/P_dom"/>
</dbReference>
<evidence type="ECO:0000259" key="18">
    <source>
        <dbReference type="PROSITE" id="PS50110"/>
    </source>
</evidence>
<dbReference type="Pfam" id="PF13426">
    <property type="entry name" value="PAS_9"/>
    <property type="match status" value="1"/>
</dbReference>
<dbReference type="FunFam" id="3.30.565.10:FF:000023">
    <property type="entry name" value="PAS domain-containing sensor histidine kinase"/>
    <property type="match status" value="1"/>
</dbReference>
<dbReference type="SUPFAM" id="SSF55785">
    <property type="entry name" value="PYP-like sensor domain (PAS domain)"/>
    <property type="match status" value="1"/>
</dbReference>
<evidence type="ECO:0000313" key="22">
    <source>
        <dbReference type="Proteomes" id="UP000534783"/>
    </source>
</evidence>
<dbReference type="InterPro" id="IPR001610">
    <property type="entry name" value="PAC"/>
</dbReference>
<organism evidence="21 22">
    <name type="scientific">Candidatus Manganitrophus noduliformans</name>
    <dbReference type="NCBI Taxonomy" id="2606439"/>
    <lineage>
        <taxon>Bacteria</taxon>
        <taxon>Pseudomonadati</taxon>
        <taxon>Nitrospirota</taxon>
        <taxon>Nitrospiria</taxon>
        <taxon>Candidatus Troglogloeales</taxon>
        <taxon>Candidatus Manganitrophaceae</taxon>
        <taxon>Candidatus Manganitrophus</taxon>
    </lineage>
</organism>
<keyword evidence="11" id="KW-0067">ATP-binding</keyword>
<dbReference type="GO" id="GO:0000155">
    <property type="term" value="F:phosphorelay sensor kinase activity"/>
    <property type="evidence" value="ECO:0007669"/>
    <property type="project" value="InterPro"/>
</dbReference>
<feature type="transmembrane region" description="Helical" evidence="16">
    <location>
        <begin position="67"/>
        <end position="87"/>
    </location>
</feature>
<dbReference type="InterPro" id="IPR001789">
    <property type="entry name" value="Sig_transdc_resp-reg_receiver"/>
</dbReference>
<dbReference type="CDD" id="cd00082">
    <property type="entry name" value="HisKA"/>
    <property type="match status" value="1"/>
</dbReference>
<dbReference type="PRINTS" id="PR00344">
    <property type="entry name" value="BCTRLSENSOR"/>
</dbReference>
<keyword evidence="14 16" id="KW-0472">Membrane</keyword>
<dbReference type="SUPFAM" id="SSF47384">
    <property type="entry name" value="Homodimeric domain of signal transducing histidine kinase"/>
    <property type="match status" value="1"/>
</dbReference>
<dbReference type="SMART" id="SM00387">
    <property type="entry name" value="HATPase_c"/>
    <property type="match status" value="1"/>
</dbReference>
<keyword evidence="10" id="KW-0418">Kinase</keyword>
<dbReference type="RefSeq" id="WP_168062440.1">
    <property type="nucleotide sequence ID" value="NZ_VTOW01000003.1"/>
</dbReference>
<comment type="caution">
    <text evidence="21">The sequence shown here is derived from an EMBL/GenBank/DDBJ whole genome shotgun (WGS) entry which is preliminary data.</text>
</comment>
<dbReference type="EC" id="2.7.13.3" evidence="4"/>
<evidence type="ECO:0000256" key="13">
    <source>
        <dbReference type="ARBA" id="ARBA00023012"/>
    </source>
</evidence>
<dbReference type="Pfam" id="PF13493">
    <property type="entry name" value="DUF4118"/>
    <property type="match status" value="1"/>
</dbReference>
<dbReference type="SMART" id="SM00448">
    <property type="entry name" value="REC"/>
    <property type="match status" value="1"/>
</dbReference>
<comment type="catalytic activity">
    <reaction evidence="1">
        <text>ATP + protein L-histidine = ADP + protein N-phospho-L-histidine.</text>
        <dbReference type="EC" id="2.7.13.3"/>
    </reaction>
</comment>
<evidence type="ECO:0000256" key="9">
    <source>
        <dbReference type="ARBA" id="ARBA00022741"/>
    </source>
</evidence>
<comment type="subcellular location">
    <subcellularLocation>
        <location evidence="3">Cell membrane</location>
    </subcellularLocation>
    <subcellularLocation>
        <location evidence="2">Membrane</location>
        <topology evidence="2">Multi-pass membrane protein</topology>
    </subcellularLocation>
</comment>
<gene>
    <name evidence="21" type="ORF">MNODULE_17845</name>
</gene>
<dbReference type="SUPFAM" id="SSF52172">
    <property type="entry name" value="CheY-like"/>
    <property type="match status" value="1"/>
</dbReference>
<dbReference type="InterPro" id="IPR038318">
    <property type="entry name" value="KdpD_sf"/>
</dbReference>
<dbReference type="SUPFAM" id="SSF55874">
    <property type="entry name" value="ATPase domain of HSP90 chaperone/DNA topoisomerase II/histidine kinase"/>
    <property type="match status" value="1"/>
</dbReference>
<dbReference type="InterPro" id="IPR036097">
    <property type="entry name" value="HisK_dim/P_sf"/>
</dbReference>
<evidence type="ECO:0000256" key="8">
    <source>
        <dbReference type="ARBA" id="ARBA00022692"/>
    </source>
</evidence>
<dbReference type="PROSITE" id="PS50112">
    <property type="entry name" value="PAS"/>
    <property type="match status" value="1"/>
</dbReference>
<evidence type="ECO:0000256" key="1">
    <source>
        <dbReference type="ARBA" id="ARBA00000085"/>
    </source>
</evidence>
<dbReference type="Gene3D" id="3.30.450.20">
    <property type="entry name" value="PAS domain"/>
    <property type="match status" value="1"/>
</dbReference>
<dbReference type="InterPro" id="IPR003594">
    <property type="entry name" value="HATPase_dom"/>
</dbReference>
<evidence type="ECO:0000256" key="2">
    <source>
        <dbReference type="ARBA" id="ARBA00004141"/>
    </source>
</evidence>
<dbReference type="InterPro" id="IPR025201">
    <property type="entry name" value="KdpD_TM"/>
</dbReference>
<keyword evidence="6 15" id="KW-0597">Phosphoprotein</keyword>